<evidence type="ECO:0000256" key="6">
    <source>
        <dbReference type="SAM" id="Phobius"/>
    </source>
</evidence>
<dbReference type="GO" id="GO:0022857">
    <property type="term" value="F:transmembrane transporter activity"/>
    <property type="evidence" value="ECO:0007669"/>
    <property type="project" value="InterPro"/>
</dbReference>
<feature type="transmembrane region" description="Helical" evidence="6">
    <location>
        <begin position="226"/>
        <end position="248"/>
    </location>
</feature>
<dbReference type="Proteomes" id="UP001370490">
    <property type="component" value="Unassembled WGS sequence"/>
</dbReference>
<organism evidence="7 8">
    <name type="scientific">Dillenia turbinata</name>
    <dbReference type="NCBI Taxonomy" id="194707"/>
    <lineage>
        <taxon>Eukaryota</taxon>
        <taxon>Viridiplantae</taxon>
        <taxon>Streptophyta</taxon>
        <taxon>Embryophyta</taxon>
        <taxon>Tracheophyta</taxon>
        <taxon>Spermatophyta</taxon>
        <taxon>Magnoliopsida</taxon>
        <taxon>eudicotyledons</taxon>
        <taxon>Gunneridae</taxon>
        <taxon>Pentapetalae</taxon>
        <taxon>Dilleniales</taxon>
        <taxon>Dilleniaceae</taxon>
        <taxon>Dillenia</taxon>
    </lineage>
</organism>
<protein>
    <submittedName>
        <fullName evidence="7">Nucleobase cation symporter 2 family</fullName>
    </submittedName>
</protein>
<feature type="transmembrane region" description="Helical" evidence="6">
    <location>
        <begin position="102"/>
        <end position="121"/>
    </location>
</feature>
<evidence type="ECO:0000256" key="3">
    <source>
        <dbReference type="ARBA" id="ARBA00022692"/>
    </source>
</evidence>
<feature type="transmembrane region" description="Helical" evidence="6">
    <location>
        <begin position="166"/>
        <end position="187"/>
    </location>
</feature>
<evidence type="ECO:0000313" key="7">
    <source>
        <dbReference type="EMBL" id="KAK6916321.1"/>
    </source>
</evidence>
<feature type="transmembrane region" description="Helical" evidence="6">
    <location>
        <begin position="142"/>
        <end position="160"/>
    </location>
</feature>
<evidence type="ECO:0000256" key="5">
    <source>
        <dbReference type="ARBA" id="ARBA00023136"/>
    </source>
</evidence>
<dbReference type="Pfam" id="PF00860">
    <property type="entry name" value="Xan_ur_permease"/>
    <property type="match status" value="1"/>
</dbReference>
<dbReference type="PANTHER" id="PTHR11119">
    <property type="entry name" value="XANTHINE-URACIL / VITAMIN C PERMEASE FAMILY MEMBER"/>
    <property type="match status" value="1"/>
</dbReference>
<feature type="transmembrane region" description="Helical" evidence="6">
    <location>
        <begin position="397"/>
        <end position="417"/>
    </location>
</feature>
<keyword evidence="4 6" id="KW-1133">Transmembrane helix</keyword>
<evidence type="ECO:0000256" key="1">
    <source>
        <dbReference type="ARBA" id="ARBA00004141"/>
    </source>
</evidence>
<reference evidence="7 8" key="1">
    <citation type="submission" date="2023-12" db="EMBL/GenBank/DDBJ databases">
        <title>A high-quality genome assembly for Dillenia turbinata (Dilleniales).</title>
        <authorList>
            <person name="Chanderbali A."/>
        </authorList>
    </citation>
    <scope>NUCLEOTIDE SEQUENCE [LARGE SCALE GENOMIC DNA]</scope>
    <source>
        <strain evidence="7">LSX21</strain>
        <tissue evidence="7">Leaf</tissue>
    </source>
</reference>
<dbReference type="EMBL" id="JBAMMX010000024">
    <property type="protein sequence ID" value="KAK6916321.1"/>
    <property type="molecule type" value="Genomic_DNA"/>
</dbReference>
<feature type="transmembrane region" description="Helical" evidence="6">
    <location>
        <begin position="47"/>
        <end position="65"/>
    </location>
</feature>
<evidence type="ECO:0000256" key="2">
    <source>
        <dbReference type="ARBA" id="ARBA00008821"/>
    </source>
</evidence>
<feature type="transmembrane region" description="Helical" evidence="6">
    <location>
        <begin position="369"/>
        <end position="391"/>
    </location>
</feature>
<proteinExistence type="inferred from homology"/>
<dbReference type="GO" id="GO:0016020">
    <property type="term" value="C:membrane"/>
    <property type="evidence" value="ECO:0007669"/>
    <property type="project" value="UniProtKB-SubCell"/>
</dbReference>
<gene>
    <name evidence="7" type="ORF">RJ641_019182</name>
</gene>
<accession>A0AAN8YX53</accession>
<sequence>MAAGGGGGGGGAKSDDFQPHPVKDQLPGVEFCVNSPPPWPEAVILGFQHYVLMLGTTVLIATTVVPQMGGGNEEKAAVIQTMLFAAGINTLMQTLFGTRLPVVMGASFAFVIPVVSIAIASRYNIITDPHQRFLQSMRGIQGALICASFLPIVIGFFGFWRIIFRFLSPLAAVPLVTLVGLGFYQLGFPQLAKCVEVGLPALILLVLVSEYLPHSLKSNGSFFRRFAVLLTVIIVWVYAQILTTAGAYNSRPEATQLSCRTDRAGLLKAAPWLKVPYPFQWGSPSFNAGEAFAMMAASFVALIESTGTFIAASRYGKATPVPPSVISRGAGWQGISILLDGMFGTVSGSTASVENAGLLAMTRIGSRRVIMMSAGFMLFFSVLGKFGALFASIPLPIFAAFYCVFFAYVSSAGLGLLQFCNLNSFRTKFILGFSLFLGLSVPQYFNESVIVSRHGPVHTGAGWFNDIMQVIFTSPATVAAIVAFLLDLTLGFTDSTHRKDSGRHWWTKFRSFETDTRSAEFYSLPYNLSKYFPSF</sequence>
<comment type="similarity">
    <text evidence="2">Belongs to the nucleobase:cation symporter-2 (NCS2) (TC 2.A.40) family.</text>
</comment>
<feature type="transmembrane region" description="Helical" evidence="6">
    <location>
        <begin position="194"/>
        <end position="214"/>
    </location>
</feature>
<dbReference type="InterPro" id="IPR006043">
    <property type="entry name" value="NCS2"/>
</dbReference>
<feature type="transmembrane region" description="Helical" evidence="6">
    <location>
        <begin position="429"/>
        <end position="445"/>
    </location>
</feature>
<keyword evidence="8" id="KW-1185">Reference proteome</keyword>
<comment type="caution">
    <text evidence="7">The sequence shown here is derived from an EMBL/GenBank/DDBJ whole genome shotgun (WGS) entry which is preliminary data.</text>
</comment>
<evidence type="ECO:0000256" key="4">
    <source>
        <dbReference type="ARBA" id="ARBA00022989"/>
    </source>
</evidence>
<keyword evidence="5 6" id="KW-0472">Membrane</keyword>
<feature type="transmembrane region" description="Helical" evidence="6">
    <location>
        <begin position="467"/>
        <end position="490"/>
    </location>
</feature>
<name>A0AAN8YX53_9MAGN</name>
<evidence type="ECO:0000313" key="8">
    <source>
        <dbReference type="Proteomes" id="UP001370490"/>
    </source>
</evidence>
<keyword evidence="3 6" id="KW-0812">Transmembrane</keyword>
<comment type="subcellular location">
    <subcellularLocation>
        <location evidence="1">Membrane</location>
        <topology evidence="1">Multi-pass membrane protein</topology>
    </subcellularLocation>
</comment>
<dbReference type="AlphaFoldDB" id="A0AAN8YX53"/>
<dbReference type="NCBIfam" id="NF037981">
    <property type="entry name" value="NCS2_1"/>
    <property type="match status" value="1"/>
</dbReference>